<dbReference type="Pfam" id="PF16074">
    <property type="entry name" value="PilW"/>
    <property type="match status" value="1"/>
</dbReference>
<dbReference type="GO" id="GO:0043683">
    <property type="term" value="P:type IV pilus assembly"/>
    <property type="evidence" value="ECO:0007669"/>
    <property type="project" value="InterPro"/>
</dbReference>
<feature type="compositionally biased region" description="Basic and acidic residues" evidence="1">
    <location>
        <begin position="1"/>
        <end position="17"/>
    </location>
</feature>
<dbReference type="AlphaFoldDB" id="A0A495VDA9"/>
<organism evidence="3 4">
    <name type="scientific">Thiocapsa rosea</name>
    <dbReference type="NCBI Taxonomy" id="69360"/>
    <lineage>
        <taxon>Bacteria</taxon>
        <taxon>Pseudomonadati</taxon>
        <taxon>Pseudomonadota</taxon>
        <taxon>Gammaproteobacteria</taxon>
        <taxon>Chromatiales</taxon>
        <taxon>Chromatiaceae</taxon>
        <taxon>Thiocapsa</taxon>
    </lineage>
</organism>
<dbReference type="NCBIfam" id="TIGR02532">
    <property type="entry name" value="IV_pilin_GFxxxE"/>
    <property type="match status" value="1"/>
</dbReference>
<keyword evidence="4" id="KW-1185">Reference proteome</keyword>
<evidence type="ECO:0000313" key="3">
    <source>
        <dbReference type="EMBL" id="RKT46770.1"/>
    </source>
</evidence>
<gene>
    <name evidence="3" type="ORF">BDD21_4303</name>
</gene>
<comment type="caution">
    <text evidence="3">The sequence shown here is derived from an EMBL/GenBank/DDBJ whole genome shotgun (WGS) entry which is preliminary data.</text>
</comment>
<dbReference type="OrthoDB" id="5296662at2"/>
<dbReference type="InterPro" id="IPR012902">
    <property type="entry name" value="N_methyl_site"/>
</dbReference>
<evidence type="ECO:0000256" key="1">
    <source>
        <dbReference type="SAM" id="MobiDB-lite"/>
    </source>
</evidence>
<dbReference type="InterPro" id="IPR032092">
    <property type="entry name" value="PilW"/>
</dbReference>
<name>A0A495VDA9_9GAMM</name>
<feature type="transmembrane region" description="Helical" evidence="2">
    <location>
        <begin position="53"/>
        <end position="76"/>
    </location>
</feature>
<protein>
    <submittedName>
        <fullName evidence="3">Type IV pilus assembly protein PilW</fullName>
    </submittedName>
</protein>
<sequence length="369" mass="40024">MSATPSRRDEIKRRIGVPDHPGLKPAGMPIRARRSSRSHDGEYRRRGTGSPGFTLIELMIAMTIGVFLLGTLALVLSNNSRTRYEIEKSIGQIQNARHAMQMITDDISNAGFYGEALIPAGAALPSLCPTAANLDAARAYPVQGADNIAGLPQACADIGVVLTGNDLVAVRRTSTCAVGDLDCDAFVDGLPHLQQPACSADCLDPPHCSPWIRTTQAALTARVRSCTAGAYAPIYRLYSRLYYLAPSNRPNDGIPTLKRADLTANGYAVTPIAEGIEHLHFEYGIDRDDNGEPDEYLDGIVDAGDWQDVVAVRVHLLARNASPTHGHLDDRIYHLGDEVIEAPGDAYKRQAYSTTVRLNNIAGRREDVR</sequence>
<dbReference type="EMBL" id="RBXL01000001">
    <property type="protein sequence ID" value="RKT46770.1"/>
    <property type="molecule type" value="Genomic_DNA"/>
</dbReference>
<reference evidence="3 4" key="1">
    <citation type="submission" date="2018-10" db="EMBL/GenBank/DDBJ databases">
        <title>Genomic Encyclopedia of Archaeal and Bacterial Type Strains, Phase II (KMG-II): from individual species to whole genera.</title>
        <authorList>
            <person name="Goeker M."/>
        </authorList>
    </citation>
    <scope>NUCLEOTIDE SEQUENCE [LARGE SCALE GENOMIC DNA]</scope>
    <source>
        <strain evidence="3 4">DSM 235</strain>
    </source>
</reference>
<dbReference type="Pfam" id="PF07963">
    <property type="entry name" value="N_methyl"/>
    <property type="match status" value="1"/>
</dbReference>
<keyword evidence="2" id="KW-0812">Transmembrane</keyword>
<dbReference type="Proteomes" id="UP000274556">
    <property type="component" value="Unassembled WGS sequence"/>
</dbReference>
<evidence type="ECO:0000313" key="4">
    <source>
        <dbReference type="Proteomes" id="UP000274556"/>
    </source>
</evidence>
<feature type="region of interest" description="Disordered" evidence="1">
    <location>
        <begin position="1"/>
        <end position="47"/>
    </location>
</feature>
<keyword evidence="2" id="KW-1133">Transmembrane helix</keyword>
<accession>A0A495VDA9</accession>
<evidence type="ECO:0000256" key="2">
    <source>
        <dbReference type="SAM" id="Phobius"/>
    </source>
</evidence>
<dbReference type="RefSeq" id="WP_120798837.1">
    <property type="nucleotide sequence ID" value="NZ_RBXL01000001.1"/>
</dbReference>
<keyword evidence="2" id="KW-0472">Membrane</keyword>
<proteinExistence type="predicted"/>